<accession>A0A9W6QV05</accession>
<feature type="domain" description="HTH tetR-type" evidence="5">
    <location>
        <begin position="13"/>
        <end position="71"/>
    </location>
</feature>
<keyword evidence="2 4" id="KW-0238">DNA-binding</keyword>
<keyword evidence="1" id="KW-0805">Transcription regulation</keyword>
<dbReference type="SUPFAM" id="SSF48498">
    <property type="entry name" value="Tetracyclin repressor-like, C-terminal domain"/>
    <property type="match status" value="1"/>
</dbReference>
<evidence type="ECO:0000256" key="1">
    <source>
        <dbReference type="ARBA" id="ARBA00023015"/>
    </source>
</evidence>
<dbReference type="Pfam" id="PF00440">
    <property type="entry name" value="TetR_N"/>
    <property type="match status" value="1"/>
</dbReference>
<name>A0A9W6QV05_9PSEU</name>
<evidence type="ECO:0000256" key="2">
    <source>
        <dbReference type="ARBA" id="ARBA00023125"/>
    </source>
</evidence>
<dbReference type="GO" id="GO:0000976">
    <property type="term" value="F:transcription cis-regulatory region binding"/>
    <property type="evidence" value="ECO:0007669"/>
    <property type="project" value="TreeGrafter"/>
</dbReference>
<reference evidence="6" key="1">
    <citation type="submission" date="2023-03" db="EMBL/GenBank/DDBJ databases">
        <title>Amycolatopsis taiwanensis NBRC 103393.</title>
        <authorList>
            <person name="Ichikawa N."/>
            <person name="Sato H."/>
            <person name="Tonouchi N."/>
        </authorList>
    </citation>
    <scope>NUCLEOTIDE SEQUENCE</scope>
    <source>
        <strain evidence="6">NBRC 103393</strain>
    </source>
</reference>
<evidence type="ECO:0000313" key="7">
    <source>
        <dbReference type="Proteomes" id="UP001165136"/>
    </source>
</evidence>
<dbReference type="PANTHER" id="PTHR30055">
    <property type="entry name" value="HTH-TYPE TRANSCRIPTIONAL REGULATOR RUTR"/>
    <property type="match status" value="1"/>
</dbReference>
<keyword evidence="3" id="KW-0804">Transcription</keyword>
<sequence length="196" mass="21347">MSGTASAQSGTRNRTRRAILSAACSVLARNWSATLAEIADAAQVGRTTLHRYFPDRETLIKAAVDDSLEAIESSTAEAAIETGPPLAAMRRLVAAMVAVGDRLMFVFGDPRVLETYGVAKTDAPLEDAVVSLIRRGQDEKVFDPEVSPVWIRHTLWALVYTGLEEVESGRLPRHDITATVIRTLENGITMHRSDMA</sequence>
<dbReference type="PROSITE" id="PS50977">
    <property type="entry name" value="HTH_TETR_2"/>
    <property type="match status" value="1"/>
</dbReference>
<dbReference type="EMBL" id="BSTI01000001">
    <property type="protein sequence ID" value="GLY63480.1"/>
    <property type="molecule type" value="Genomic_DNA"/>
</dbReference>
<evidence type="ECO:0000256" key="4">
    <source>
        <dbReference type="PROSITE-ProRule" id="PRU00335"/>
    </source>
</evidence>
<feature type="DNA-binding region" description="H-T-H motif" evidence="4">
    <location>
        <begin position="34"/>
        <end position="53"/>
    </location>
</feature>
<dbReference type="InterPro" id="IPR050109">
    <property type="entry name" value="HTH-type_TetR-like_transc_reg"/>
</dbReference>
<evidence type="ECO:0000256" key="3">
    <source>
        <dbReference type="ARBA" id="ARBA00023163"/>
    </source>
</evidence>
<dbReference type="Gene3D" id="1.10.357.10">
    <property type="entry name" value="Tetracycline Repressor, domain 2"/>
    <property type="match status" value="1"/>
</dbReference>
<dbReference type="AlphaFoldDB" id="A0A9W6QV05"/>
<dbReference type="InterPro" id="IPR036271">
    <property type="entry name" value="Tet_transcr_reg_TetR-rel_C_sf"/>
</dbReference>
<dbReference type="SUPFAM" id="SSF46689">
    <property type="entry name" value="Homeodomain-like"/>
    <property type="match status" value="1"/>
</dbReference>
<dbReference type="GO" id="GO:0003700">
    <property type="term" value="F:DNA-binding transcription factor activity"/>
    <property type="evidence" value="ECO:0007669"/>
    <property type="project" value="TreeGrafter"/>
</dbReference>
<keyword evidence="7" id="KW-1185">Reference proteome</keyword>
<proteinExistence type="predicted"/>
<dbReference type="Proteomes" id="UP001165136">
    <property type="component" value="Unassembled WGS sequence"/>
</dbReference>
<dbReference type="InterPro" id="IPR001647">
    <property type="entry name" value="HTH_TetR"/>
</dbReference>
<dbReference type="RefSeq" id="WP_027940943.1">
    <property type="nucleotide sequence ID" value="NZ_BSTI01000001.1"/>
</dbReference>
<dbReference type="InterPro" id="IPR009057">
    <property type="entry name" value="Homeodomain-like_sf"/>
</dbReference>
<comment type="caution">
    <text evidence="6">The sequence shown here is derived from an EMBL/GenBank/DDBJ whole genome shotgun (WGS) entry which is preliminary data.</text>
</comment>
<evidence type="ECO:0000259" key="5">
    <source>
        <dbReference type="PROSITE" id="PS50977"/>
    </source>
</evidence>
<evidence type="ECO:0000313" key="6">
    <source>
        <dbReference type="EMBL" id="GLY63480.1"/>
    </source>
</evidence>
<organism evidence="6 7">
    <name type="scientific">Amycolatopsis taiwanensis</name>
    <dbReference type="NCBI Taxonomy" id="342230"/>
    <lineage>
        <taxon>Bacteria</taxon>
        <taxon>Bacillati</taxon>
        <taxon>Actinomycetota</taxon>
        <taxon>Actinomycetes</taxon>
        <taxon>Pseudonocardiales</taxon>
        <taxon>Pseudonocardiaceae</taxon>
        <taxon>Amycolatopsis</taxon>
    </lineage>
</organism>
<dbReference type="PANTHER" id="PTHR30055:SF234">
    <property type="entry name" value="HTH-TYPE TRANSCRIPTIONAL REGULATOR BETI"/>
    <property type="match status" value="1"/>
</dbReference>
<gene>
    <name evidence="6" type="ORF">Atai01_00990</name>
</gene>
<protein>
    <submittedName>
        <fullName evidence="6">TetR family transcriptional regulator</fullName>
    </submittedName>
</protein>